<dbReference type="GO" id="GO:0030313">
    <property type="term" value="C:cell envelope"/>
    <property type="evidence" value="ECO:0007669"/>
    <property type="project" value="UniProtKB-SubCell"/>
</dbReference>
<feature type="domain" description="CzcB-like C-terminal circularly permuted SH3-like" evidence="5">
    <location>
        <begin position="378"/>
        <end position="422"/>
    </location>
</feature>
<dbReference type="NCBIfam" id="TIGR01730">
    <property type="entry name" value="RND_mfp"/>
    <property type="match status" value="1"/>
</dbReference>
<evidence type="ECO:0000256" key="1">
    <source>
        <dbReference type="ARBA" id="ARBA00004196"/>
    </source>
</evidence>
<name>A0A239GPA7_9SPHN</name>
<evidence type="ECO:0000313" key="6">
    <source>
        <dbReference type="EMBL" id="SNS70811.1"/>
    </source>
</evidence>
<keyword evidence="3" id="KW-0175">Coiled coil</keyword>
<protein>
    <submittedName>
        <fullName evidence="6">HlyD family secretion protein</fullName>
    </submittedName>
</protein>
<evidence type="ECO:0000313" key="7">
    <source>
        <dbReference type="Proteomes" id="UP000198281"/>
    </source>
</evidence>
<dbReference type="RefSeq" id="WP_089219975.1">
    <property type="nucleotide sequence ID" value="NZ_FZOS01000013.1"/>
</dbReference>
<dbReference type="AlphaFoldDB" id="A0A239GPA7"/>
<dbReference type="InterPro" id="IPR050465">
    <property type="entry name" value="UPF0194_transport"/>
</dbReference>
<dbReference type="Gene3D" id="2.40.420.20">
    <property type="match status" value="1"/>
</dbReference>
<dbReference type="Gene3D" id="2.40.50.100">
    <property type="match status" value="1"/>
</dbReference>
<dbReference type="Pfam" id="PF25975">
    <property type="entry name" value="CzcB_C"/>
    <property type="match status" value="1"/>
</dbReference>
<feature type="region of interest" description="Disordered" evidence="4">
    <location>
        <begin position="1"/>
        <end position="25"/>
    </location>
</feature>
<dbReference type="OrthoDB" id="1957187at2"/>
<gene>
    <name evidence="6" type="ORF">SAMN06295912_11336</name>
</gene>
<evidence type="ECO:0000259" key="5">
    <source>
        <dbReference type="Pfam" id="PF25975"/>
    </source>
</evidence>
<feature type="compositionally biased region" description="Polar residues" evidence="4">
    <location>
        <begin position="1"/>
        <end position="10"/>
    </location>
</feature>
<accession>A0A239GPA7</accession>
<keyword evidence="7" id="KW-1185">Reference proteome</keyword>
<dbReference type="GO" id="GO:0022857">
    <property type="term" value="F:transmembrane transporter activity"/>
    <property type="evidence" value="ECO:0007669"/>
    <property type="project" value="InterPro"/>
</dbReference>
<dbReference type="Gene3D" id="1.10.287.470">
    <property type="entry name" value="Helix hairpin bin"/>
    <property type="match status" value="1"/>
</dbReference>
<dbReference type="PANTHER" id="PTHR32347">
    <property type="entry name" value="EFFLUX SYSTEM COMPONENT YKNX-RELATED"/>
    <property type="match status" value="1"/>
</dbReference>
<dbReference type="PANTHER" id="PTHR32347:SF23">
    <property type="entry name" value="BLL5650 PROTEIN"/>
    <property type="match status" value="1"/>
</dbReference>
<organism evidence="6 7">
    <name type="scientific">Edaphosphingomonas laterariae</name>
    <dbReference type="NCBI Taxonomy" id="861865"/>
    <lineage>
        <taxon>Bacteria</taxon>
        <taxon>Pseudomonadati</taxon>
        <taxon>Pseudomonadota</taxon>
        <taxon>Alphaproteobacteria</taxon>
        <taxon>Sphingomonadales</taxon>
        <taxon>Rhizorhabdaceae</taxon>
        <taxon>Edaphosphingomonas</taxon>
    </lineage>
</organism>
<proteinExistence type="inferred from homology"/>
<dbReference type="Proteomes" id="UP000198281">
    <property type="component" value="Unassembled WGS sequence"/>
</dbReference>
<evidence type="ECO:0000256" key="4">
    <source>
        <dbReference type="SAM" id="MobiDB-lite"/>
    </source>
</evidence>
<sequence>MSVVTLKSNEPSGPSGAPSGGGMDRVVEKKRVSPRVKLGIAAGVALSALTGFWVLAPSGDSQTVAAARLSIGEVRQGVFDDFLPLRARVTPLVTVFLDAVEGGRVEKVLVEDGATVAKGQLLAVLSNADLQLSVLARQTEVTEQLNNMRSQELALERNRLDNQRAIIESDAAAAKVHRQYEREAALVEKGWVAKKTFADTAEDYRFQQRRAAVLRTAQATDERLQSQQLAQLRRSAESLQASLGIANANLDALNLRAPVAGQLTAFSIQVGQSMNQGERLGQIDSPGRNKLVAGVDEYYLGRVAPGQRVALDHGGKTYRLKVAKIYPQVRDGQFEVDLQFVGAEPSGIQRGQTLQAKLTLSDPTPARIVPNGAYYNDTGGAWVFVVAPDGKSAEKRNVRLGRRNADFIEVLDGLEPGERVITSPYTGLVDKARLDLDTSDKD</sequence>
<comment type="similarity">
    <text evidence="2">Belongs to the membrane fusion protein (MFP) (TC 8.A.1) family.</text>
</comment>
<dbReference type="GO" id="GO:0016020">
    <property type="term" value="C:membrane"/>
    <property type="evidence" value="ECO:0007669"/>
    <property type="project" value="InterPro"/>
</dbReference>
<dbReference type="InterPro" id="IPR006143">
    <property type="entry name" value="RND_pump_MFP"/>
</dbReference>
<dbReference type="InterPro" id="IPR058649">
    <property type="entry name" value="CzcB_C"/>
</dbReference>
<comment type="subcellular location">
    <subcellularLocation>
        <location evidence="1">Cell envelope</location>
    </subcellularLocation>
</comment>
<evidence type="ECO:0000256" key="3">
    <source>
        <dbReference type="ARBA" id="ARBA00023054"/>
    </source>
</evidence>
<evidence type="ECO:0000256" key="2">
    <source>
        <dbReference type="ARBA" id="ARBA00009477"/>
    </source>
</evidence>
<dbReference type="EMBL" id="FZOS01000013">
    <property type="protein sequence ID" value="SNS70811.1"/>
    <property type="molecule type" value="Genomic_DNA"/>
</dbReference>
<reference evidence="7" key="1">
    <citation type="submission" date="2017-06" db="EMBL/GenBank/DDBJ databases">
        <authorList>
            <person name="Varghese N."/>
            <person name="Submissions S."/>
        </authorList>
    </citation>
    <scope>NUCLEOTIDE SEQUENCE [LARGE SCALE GENOMIC DNA]</scope>
    <source>
        <strain evidence="7">LNB2</strain>
    </source>
</reference>